<feature type="region of interest" description="Disordered" evidence="1">
    <location>
        <begin position="29"/>
        <end position="65"/>
    </location>
</feature>
<feature type="compositionally biased region" description="Polar residues" evidence="1">
    <location>
        <begin position="55"/>
        <end position="65"/>
    </location>
</feature>
<sequence>MKASGDVTRLDLPVHCHVQLPEHRVASLEHESLARPSRAPTNPVTSRRTEHNHFTKSSKPYQQPRPSRGFDVLLYCCCCCCCMSLVLGDLTTVTICCCVFACLKDRDVHGYRKISDAL</sequence>
<gene>
    <name evidence="2" type="ORF">ElyMa_006386900</name>
</gene>
<evidence type="ECO:0000313" key="2">
    <source>
        <dbReference type="EMBL" id="GFR99977.1"/>
    </source>
</evidence>
<dbReference type="EMBL" id="BMAT01012827">
    <property type="protein sequence ID" value="GFR99977.1"/>
    <property type="molecule type" value="Genomic_DNA"/>
</dbReference>
<evidence type="ECO:0000256" key="1">
    <source>
        <dbReference type="SAM" id="MobiDB-lite"/>
    </source>
</evidence>
<keyword evidence="3" id="KW-1185">Reference proteome</keyword>
<dbReference type="AlphaFoldDB" id="A0AAV4HRG0"/>
<evidence type="ECO:0008006" key="4">
    <source>
        <dbReference type="Google" id="ProtNLM"/>
    </source>
</evidence>
<reference evidence="2 3" key="1">
    <citation type="journal article" date="2021" name="Elife">
        <title>Chloroplast acquisition without the gene transfer in kleptoplastic sea slugs, Plakobranchus ocellatus.</title>
        <authorList>
            <person name="Maeda T."/>
            <person name="Takahashi S."/>
            <person name="Yoshida T."/>
            <person name="Shimamura S."/>
            <person name="Takaki Y."/>
            <person name="Nagai Y."/>
            <person name="Toyoda A."/>
            <person name="Suzuki Y."/>
            <person name="Arimoto A."/>
            <person name="Ishii H."/>
            <person name="Satoh N."/>
            <person name="Nishiyama T."/>
            <person name="Hasebe M."/>
            <person name="Maruyama T."/>
            <person name="Minagawa J."/>
            <person name="Obokata J."/>
            <person name="Shigenobu S."/>
        </authorList>
    </citation>
    <scope>NUCLEOTIDE SEQUENCE [LARGE SCALE GENOMIC DNA]</scope>
</reference>
<accession>A0AAV4HRG0</accession>
<name>A0AAV4HRG0_9GAST</name>
<dbReference type="Proteomes" id="UP000762676">
    <property type="component" value="Unassembled WGS sequence"/>
</dbReference>
<proteinExistence type="predicted"/>
<comment type="caution">
    <text evidence="2">The sequence shown here is derived from an EMBL/GenBank/DDBJ whole genome shotgun (WGS) entry which is preliminary data.</text>
</comment>
<organism evidence="2 3">
    <name type="scientific">Elysia marginata</name>
    <dbReference type="NCBI Taxonomy" id="1093978"/>
    <lineage>
        <taxon>Eukaryota</taxon>
        <taxon>Metazoa</taxon>
        <taxon>Spiralia</taxon>
        <taxon>Lophotrochozoa</taxon>
        <taxon>Mollusca</taxon>
        <taxon>Gastropoda</taxon>
        <taxon>Heterobranchia</taxon>
        <taxon>Euthyneura</taxon>
        <taxon>Panpulmonata</taxon>
        <taxon>Sacoglossa</taxon>
        <taxon>Placobranchoidea</taxon>
        <taxon>Plakobranchidae</taxon>
        <taxon>Elysia</taxon>
    </lineage>
</organism>
<evidence type="ECO:0000313" key="3">
    <source>
        <dbReference type="Proteomes" id="UP000762676"/>
    </source>
</evidence>
<protein>
    <recommendedName>
        <fullName evidence="4">Cysteine-rich transmembrane CYSTM domain-containing protein</fullName>
    </recommendedName>
</protein>